<gene>
    <name evidence="2" type="ORF">NDI79_13620</name>
</gene>
<protein>
    <submittedName>
        <fullName evidence="2">Uncharacterized protein</fullName>
    </submittedName>
</protein>
<dbReference type="RefSeq" id="WP_310929080.1">
    <property type="nucleotide sequence ID" value="NZ_JAMQOQ010000003.1"/>
</dbReference>
<proteinExistence type="predicted"/>
<comment type="caution">
    <text evidence="2">The sequence shown here is derived from an EMBL/GenBank/DDBJ whole genome shotgun (WGS) entry which is preliminary data.</text>
</comment>
<dbReference type="Proteomes" id="UP001254813">
    <property type="component" value="Unassembled WGS sequence"/>
</dbReference>
<feature type="region of interest" description="Disordered" evidence="1">
    <location>
        <begin position="1"/>
        <end position="28"/>
    </location>
</feature>
<keyword evidence="3" id="KW-1185">Reference proteome</keyword>
<sequence>MVLDTDLESTVASADDVPEASDVHDIGSDVPIDEVFDEAFMAEYTEFDSFEEMVAASPSDASSAAELEQVPTGEWDEFIAETTAFADDEEMVLAARDHWVAKKLDL</sequence>
<evidence type="ECO:0000256" key="1">
    <source>
        <dbReference type="SAM" id="MobiDB-lite"/>
    </source>
</evidence>
<dbReference type="EMBL" id="JAMQOQ010000003">
    <property type="protein sequence ID" value="MDS0295216.1"/>
    <property type="molecule type" value="Genomic_DNA"/>
</dbReference>
<evidence type="ECO:0000313" key="3">
    <source>
        <dbReference type="Proteomes" id="UP001254813"/>
    </source>
</evidence>
<organism evidence="2 3">
    <name type="scientific">Halogeometricum luteum</name>
    <dbReference type="NCBI Taxonomy" id="2950537"/>
    <lineage>
        <taxon>Archaea</taxon>
        <taxon>Methanobacteriati</taxon>
        <taxon>Methanobacteriota</taxon>
        <taxon>Stenosarchaea group</taxon>
        <taxon>Halobacteria</taxon>
        <taxon>Halobacteriales</taxon>
        <taxon>Haloferacaceae</taxon>
        <taxon>Halogeometricum</taxon>
    </lineage>
</organism>
<name>A0ABU2G349_9EURY</name>
<reference evidence="2 3" key="1">
    <citation type="submission" date="2022-06" db="EMBL/GenBank/DDBJ databases">
        <title>Halogeometricum sp. a new haloarchaeum isolate from saline soil.</title>
        <authorList>
            <person name="Strakova D."/>
            <person name="Galisteo C."/>
            <person name="Sanchez-Porro C."/>
            <person name="Ventosa A."/>
        </authorList>
    </citation>
    <scope>NUCLEOTIDE SEQUENCE [LARGE SCALE GENOMIC DNA]</scope>
    <source>
        <strain evidence="3">S3BR25-2</strain>
    </source>
</reference>
<accession>A0ABU2G349</accession>
<evidence type="ECO:0000313" key="2">
    <source>
        <dbReference type="EMBL" id="MDS0295216.1"/>
    </source>
</evidence>